<reference evidence="2 3" key="1">
    <citation type="submission" date="2019-06" db="EMBL/GenBank/DDBJ databases">
        <title>Draft genomes of female and male turbot (Scophthalmus maximus).</title>
        <authorList>
            <person name="Xu H."/>
            <person name="Xu X.-W."/>
            <person name="Shao C."/>
            <person name="Chen S."/>
        </authorList>
    </citation>
    <scope>NUCLEOTIDE SEQUENCE [LARGE SCALE GENOMIC DNA]</scope>
    <source>
        <strain evidence="2">Ysfricsl-2016a</strain>
        <tissue evidence="2">Blood</tissue>
    </source>
</reference>
<comment type="caution">
    <text evidence="2">The sequence shown here is derived from an EMBL/GenBank/DDBJ whole genome shotgun (WGS) entry which is preliminary data.</text>
</comment>
<organism evidence="2 3">
    <name type="scientific">Scophthalmus maximus</name>
    <name type="common">Turbot</name>
    <name type="synonym">Psetta maxima</name>
    <dbReference type="NCBI Taxonomy" id="52904"/>
    <lineage>
        <taxon>Eukaryota</taxon>
        <taxon>Metazoa</taxon>
        <taxon>Chordata</taxon>
        <taxon>Craniata</taxon>
        <taxon>Vertebrata</taxon>
        <taxon>Euteleostomi</taxon>
        <taxon>Actinopterygii</taxon>
        <taxon>Neopterygii</taxon>
        <taxon>Teleostei</taxon>
        <taxon>Neoteleostei</taxon>
        <taxon>Acanthomorphata</taxon>
        <taxon>Carangaria</taxon>
        <taxon>Pleuronectiformes</taxon>
        <taxon>Pleuronectoidei</taxon>
        <taxon>Scophthalmidae</taxon>
        <taxon>Scophthalmus</taxon>
    </lineage>
</organism>
<evidence type="ECO:0000313" key="2">
    <source>
        <dbReference type="EMBL" id="KAF0035654.1"/>
    </source>
</evidence>
<protein>
    <submittedName>
        <fullName evidence="2">Uncharacterized protein</fullName>
    </submittedName>
</protein>
<dbReference type="EMBL" id="VEVO01000010">
    <property type="protein sequence ID" value="KAF0035654.1"/>
    <property type="molecule type" value="Genomic_DNA"/>
</dbReference>
<proteinExistence type="predicted"/>
<sequence length="88" mass="10013">MGLLLLKRVNQKHNNNGHSVSPVQREVIAQRQIKAVPYYCLQTHELHIQTGLGQTGTDRNRLGETGTDRNRPEQSRTDRNRPEPTGTE</sequence>
<evidence type="ECO:0000256" key="1">
    <source>
        <dbReference type="SAM" id="MobiDB-lite"/>
    </source>
</evidence>
<dbReference type="AlphaFoldDB" id="A0A6A4SX25"/>
<accession>A0A6A4SX25</accession>
<dbReference type="Proteomes" id="UP000438429">
    <property type="component" value="Unassembled WGS sequence"/>
</dbReference>
<evidence type="ECO:0000313" key="3">
    <source>
        <dbReference type="Proteomes" id="UP000438429"/>
    </source>
</evidence>
<feature type="region of interest" description="Disordered" evidence="1">
    <location>
        <begin position="48"/>
        <end position="88"/>
    </location>
</feature>
<gene>
    <name evidence="2" type="ORF">F2P81_010966</name>
</gene>
<feature type="compositionally biased region" description="Basic and acidic residues" evidence="1">
    <location>
        <begin position="58"/>
        <end position="82"/>
    </location>
</feature>
<name>A0A6A4SX25_SCOMX</name>